<organism evidence="10 11">
    <name type="scientific">Candidatus Cyrtobacter comes</name>
    <dbReference type="NCBI Taxonomy" id="675776"/>
    <lineage>
        <taxon>Bacteria</taxon>
        <taxon>Pseudomonadati</taxon>
        <taxon>Pseudomonadota</taxon>
        <taxon>Alphaproteobacteria</taxon>
        <taxon>Rickettsiales</taxon>
        <taxon>Candidatus Midichloriaceae</taxon>
        <taxon>Candidatus Cyrtobacter</taxon>
    </lineage>
</organism>
<evidence type="ECO:0000256" key="3">
    <source>
        <dbReference type="ARBA" id="ARBA00022598"/>
    </source>
</evidence>
<dbReference type="InterPro" id="IPR050203">
    <property type="entry name" value="Trp-tRNA_synthetase"/>
</dbReference>
<comment type="caution">
    <text evidence="10">The sequence shown here is derived from an EMBL/GenBank/DDBJ whole genome shotgun (WGS) entry which is preliminary data.</text>
</comment>
<dbReference type="Gene3D" id="1.10.240.10">
    <property type="entry name" value="Tyrosyl-Transfer RNA Synthetase"/>
    <property type="match status" value="1"/>
</dbReference>
<sequence>MKKKILTGDRPTGKLHLGHYIGSLQNRVRLQHEFEQYVMIADVQALTDNFEDPTKITENVFEVAKDYLSVGIDPEITTILIQSQIPEIAELTVYYLNLVTLGRLERNPTVKTEIQQKGYDDSIPAGFFCYPVSQAADITIFQAEVVPVGDDQVPMIEQTNEIVRKFNRIYNSECLRECKVVLSKSSRLVGIDGKAKASKSLGNAIFLSDSADEVKRKIFQMYTDPAHIKVSDPGRVEGNVVFTYLDAFHPNADEVKNLKAHYERGGLGDTAIKNILNDVLQEFLLPIREKRLEYTKNQIINILEQGTLKARKTAVLTMEQVREAIGVKYF</sequence>
<dbReference type="EMBL" id="JARGYT010000090">
    <property type="protein sequence ID" value="MDZ5762694.1"/>
    <property type="molecule type" value="Genomic_DNA"/>
</dbReference>
<reference evidence="10 11" key="1">
    <citation type="submission" date="2023-02" db="EMBL/GenBank/DDBJ databases">
        <title>Host association and intracellularity evolved multiple times independently in the Rickettsiales.</title>
        <authorList>
            <person name="Castelli M."/>
            <person name="Nardi T."/>
            <person name="Gammuto L."/>
            <person name="Bellinzona G."/>
            <person name="Sabaneyeva E."/>
            <person name="Potekhin A."/>
            <person name="Serra V."/>
            <person name="Petroni G."/>
            <person name="Sassera D."/>
        </authorList>
    </citation>
    <scope>NUCLEOTIDE SEQUENCE [LARGE SCALE GENOMIC DNA]</scope>
    <source>
        <strain evidence="10 11">BOD18</strain>
    </source>
</reference>
<dbReference type="Proteomes" id="UP001293791">
    <property type="component" value="Unassembled WGS sequence"/>
</dbReference>
<dbReference type="InterPro" id="IPR002305">
    <property type="entry name" value="aa-tRNA-synth_Ic"/>
</dbReference>
<dbReference type="PANTHER" id="PTHR43766:SF1">
    <property type="entry name" value="TRYPTOPHAN--TRNA LIGASE, MITOCHONDRIAL"/>
    <property type="match status" value="1"/>
</dbReference>
<dbReference type="SUPFAM" id="SSF52374">
    <property type="entry name" value="Nucleotidylyl transferase"/>
    <property type="match status" value="1"/>
</dbReference>
<evidence type="ECO:0000256" key="4">
    <source>
        <dbReference type="ARBA" id="ARBA00022741"/>
    </source>
</evidence>
<proteinExistence type="inferred from homology"/>
<dbReference type="PRINTS" id="PR01039">
    <property type="entry name" value="TRNASYNTHTRP"/>
</dbReference>
<dbReference type="InterPro" id="IPR001412">
    <property type="entry name" value="aa-tRNA-synth_I_CS"/>
</dbReference>
<evidence type="ECO:0000313" key="11">
    <source>
        <dbReference type="Proteomes" id="UP001293791"/>
    </source>
</evidence>
<dbReference type="CDD" id="cd00806">
    <property type="entry name" value="TrpRS_core"/>
    <property type="match status" value="1"/>
</dbReference>
<dbReference type="Gene3D" id="3.40.50.620">
    <property type="entry name" value="HUPs"/>
    <property type="match status" value="1"/>
</dbReference>
<evidence type="ECO:0000256" key="7">
    <source>
        <dbReference type="ARBA" id="ARBA00023146"/>
    </source>
</evidence>
<accession>A0ABU5L995</accession>
<dbReference type="EC" id="6.1.1.2" evidence="2 8"/>
<evidence type="ECO:0000313" key="10">
    <source>
        <dbReference type="EMBL" id="MDZ5762694.1"/>
    </source>
</evidence>
<keyword evidence="3 9" id="KW-0436">Ligase</keyword>
<evidence type="ECO:0000256" key="9">
    <source>
        <dbReference type="RuleBase" id="RU363036"/>
    </source>
</evidence>
<dbReference type="PROSITE" id="PS00178">
    <property type="entry name" value="AA_TRNA_LIGASE_I"/>
    <property type="match status" value="1"/>
</dbReference>
<keyword evidence="6 9" id="KW-0648">Protein biosynthesis</keyword>
<evidence type="ECO:0000256" key="8">
    <source>
        <dbReference type="NCBIfam" id="TIGR00233"/>
    </source>
</evidence>
<keyword evidence="7 9" id="KW-0030">Aminoacyl-tRNA synthetase</keyword>
<dbReference type="Pfam" id="PF00579">
    <property type="entry name" value="tRNA-synt_1b"/>
    <property type="match status" value="1"/>
</dbReference>
<evidence type="ECO:0000256" key="2">
    <source>
        <dbReference type="ARBA" id="ARBA00013161"/>
    </source>
</evidence>
<dbReference type="InterPro" id="IPR014729">
    <property type="entry name" value="Rossmann-like_a/b/a_fold"/>
</dbReference>
<comment type="similarity">
    <text evidence="1 9">Belongs to the class-I aminoacyl-tRNA synthetase family.</text>
</comment>
<dbReference type="NCBIfam" id="TIGR00233">
    <property type="entry name" value="trpS"/>
    <property type="match status" value="1"/>
</dbReference>
<evidence type="ECO:0000256" key="1">
    <source>
        <dbReference type="ARBA" id="ARBA00005594"/>
    </source>
</evidence>
<dbReference type="InterPro" id="IPR002306">
    <property type="entry name" value="Trp-tRNA-ligase"/>
</dbReference>
<gene>
    <name evidence="10" type="ORF">Cyrtocomes_01086</name>
</gene>
<keyword evidence="5 9" id="KW-0067">ATP-binding</keyword>
<protein>
    <recommendedName>
        <fullName evidence="2 8">Tryptophan--tRNA ligase</fullName>
        <ecNumber evidence="2 8">6.1.1.2</ecNumber>
    </recommendedName>
</protein>
<evidence type="ECO:0000256" key="5">
    <source>
        <dbReference type="ARBA" id="ARBA00022840"/>
    </source>
</evidence>
<dbReference type="GO" id="GO:0016874">
    <property type="term" value="F:ligase activity"/>
    <property type="evidence" value="ECO:0007669"/>
    <property type="project" value="UniProtKB-KW"/>
</dbReference>
<keyword evidence="11" id="KW-1185">Reference proteome</keyword>
<name>A0ABU5L995_9RICK</name>
<dbReference type="RefSeq" id="WP_322498142.1">
    <property type="nucleotide sequence ID" value="NZ_JARGYT010000090.1"/>
</dbReference>
<dbReference type="PANTHER" id="PTHR43766">
    <property type="entry name" value="TRYPTOPHAN--TRNA LIGASE, MITOCHONDRIAL"/>
    <property type="match status" value="1"/>
</dbReference>
<evidence type="ECO:0000256" key="6">
    <source>
        <dbReference type="ARBA" id="ARBA00022917"/>
    </source>
</evidence>
<keyword evidence="4 9" id="KW-0547">Nucleotide-binding</keyword>